<reference evidence="7 8" key="1">
    <citation type="submission" date="2015-07" db="EMBL/GenBank/DDBJ databases">
        <title>Foodborne Vibrio parahaemolyticus Isolates.</title>
        <authorList>
            <person name="Ronholm J."/>
            <person name="Petronella N."/>
            <person name="Kenwell R."/>
            <person name="Banerjee S."/>
        </authorList>
    </citation>
    <scope>NUCLEOTIDE SEQUENCE [LARGE SCALE GENOMIC DNA]</scope>
    <source>
        <strain evidence="7 8">HS-06-05</strain>
    </source>
</reference>
<dbReference type="GO" id="GO:0000271">
    <property type="term" value="P:polysaccharide biosynthetic process"/>
    <property type="evidence" value="ECO:0007669"/>
    <property type="project" value="InterPro"/>
</dbReference>
<comment type="subcellular location">
    <subcellularLocation>
        <location evidence="1">Membrane</location>
        <topology evidence="1">Multi-pass membrane protein</topology>
    </subcellularLocation>
</comment>
<dbReference type="GO" id="GO:0016020">
    <property type="term" value="C:membrane"/>
    <property type="evidence" value="ECO:0007669"/>
    <property type="project" value="UniProtKB-SubCell"/>
</dbReference>
<sequence>MLMKLVILYILFAILATIANLTAQEIAYQLYHGIYRLAHSMFWGTLIGLVVKYVLDKRYIFNFEIKSHSQDFKTFVMYSAMGVITTLVFWASEWMFDCWFETKQMRYIGAILGLSIGYITKYYLDKKFVFVRC</sequence>
<feature type="domain" description="GtrA/DPMS transmembrane" evidence="6">
    <location>
        <begin position="9"/>
        <end position="130"/>
    </location>
</feature>
<evidence type="ECO:0000256" key="3">
    <source>
        <dbReference type="ARBA" id="ARBA00022989"/>
    </source>
</evidence>
<gene>
    <name evidence="7" type="ORF">ACX05_18480</name>
</gene>
<protein>
    <recommendedName>
        <fullName evidence="6">GtrA/DPMS transmembrane domain-containing protein</fullName>
    </recommendedName>
</protein>
<keyword evidence="2 5" id="KW-0812">Transmembrane</keyword>
<dbReference type="EMBL" id="LIRS01000096">
    <property type="protein sequence ID" value="KOY28471.1"/>
    <property type="molecule type" value="Genomic_DNA"/>
</dbReference>
<feature type="transmembrane region" description="Helical" evidence="5">
    <location>
        <begin position="75"/>
        <end position="92"/>
    </location>
</feature>
<dbReference type="NCBIfam" id="NF037976">
    <property type="entry name" value="gtrA_1"/>
    <property type="match status" value="1"/>
</dbReference>
<proteinExistence type="predicted"/>
<keyword evidence="3 5" id="KW-1133">Transmembrane helix</keyword>
<keyword evidence="4 5" id="KW-0472">Membrane</keyword>
<evidence type="ECO:0000259" key="6">
    <source>
        <dbReference type="Pfam" id="PF04138"/>
    </source>
</evidence>
<comment type="caution">
    <text evidence="7">The sequence shown here is derived from an EMBL/GenBank/DDBJ whole genome shotgun (WGS) entry which is preliminary data.</text>
</comment>
<evidence type="ECO:0000256" key="2">
    <source>
        <dbReference type="ARBA" id="ARBA00022692"/>
    </source>
</evidence>
<evidence type="ECO:0000256" key="5">
    <source>
        <dbReference type="SAM" id="Phobius"/>
    </source>
</evidence>
<evidence type="ECO:0000256" key="1">
    <source>
        <dbReference type="ARBA" id="ARBA00004141"/>
    </source>
</evidence>
<dbReference type="InterPro" id="IPR007267">
    <property type="entry name" value="GtrA_DPMS_TM"/>
</dbReference>
<name>A0AAW3ISG4_VIBPH</name>
<dbReference type="Pfam" id="PF04138">
    <property type="entry name" value="GtrA_DPMS_TM"/>
    <property type="match status" value="1"/>
</dbReference>
<dbReference type="Proteomes" id="UP000037697">
    <property type="component" value="Unassembled WGS sequence"/>
</dbReference>
<evidence type="ECO:0000256" key="4">
    <source>
        <dbReference type="ARBA" id="ARBA00023136"/>
    </source>
</evidence>
<feature type="transmembrane region" description="Helical" evidence="5">
    <location>
        <begin position="33"/>
        <end position="55"/>
    </location>
</feature>
<evidence type="ECO:0000313" key="7">
    <source>
        <dbReference type="EMBL" id="KOY28471.1"/>
    </source>
</evidence>
<accession>A0AAW3ISG4</accession>
<evidence type="ECO:0000313" key="8">
    <source>
        <dbReference type="Proteomes" id="UP000037697"/>
    </source>
</evidence>
<dbReference type="AlphaFoldDB" id="A0AAW3ISG4"/>
<organism evidence="7 8">
    <name type="scientific">Vibrio parahaemolyticus</name>
    <dbReference type="NCBI Taxonomy" id="670"/>
    <lineage>
        <taxon>Bacteria</taxon>
        <taxon>Pseudomonadati</taxon>
        <taxon>Pseudomonadota</taxon>
        <taxon>Gammaproteobacteria</taxon>
        <taxon>Vibrionales</taxon>
        <taxon>Vibrionaceae</taxon>
        <taxon>Vibrio</taxon>
    </lineage>
</organism>
<feature type="transmembrane region" description="Helical" evidence="5">
    <location>
        <begin position="104"/>
        <end position="124"/>
    </location>
</feature>